<reference evidence="2" key="2">
    <citation type="submission" date="2021-04" db="EMBL/GenBank/DDBJ databases">
        <authorList>
            <person name="Gilroy R."/>
        </authorList>
    </citation>
    <scope>NUCLEOTIDE SEQUENCE</scope>
    <source>
        <strain evidence="2">ChiBcec1-1630</strain>
    </source>
</reference>
<dbReference type="PANTHER" id="PTHR11614">
    <property type="entry name" value="PHOSPHOLIPASE-RELATED"/>
    <property type="match status" value="1"/>
</dbReference>
<proteinExistence type="predicted"/>
<feature type="domain" description="Serine aminopeptidase S33" evidence="1">
    <location>
        <begin position="30"/>
        <end position="297"/>
    </location>
</feature>
<dbReference type="Pfam" id="PF12146">
    <property type="entry name" value="Hydrolase_4"/>
    <property type="match status" value="1"/>
</dbReference>
<dbReference type="InterPro" id="IPR029058">
    <property type="entry name" value="AB_hydrolase_fold"/>
</dbReference>
<gene>
    <name evidence="2" type="ORF">H9926_09555</name>
</gene>
<protein>
    <submittedName>
        <fullName evidence="2">Lysophospholipase</fullName>
    </submittedName>
</protein>
<dbReference type="EMBL" id="DWVS01000242">
    <property type="protein sequence ID" value="HJC88247.1"/>
    <property type="molecule type" value="Genomic_DNA"/>
</dbReference>
<dbReference type="Proteomes" id="UP000823922">
    <property type="component" value="Unassembled WGS sequence"/>
</dbReference>
<dbReference type="AlphaFoldDB" id="A0A9D2QMG0"/>
<organism evidence="2 3">
    <name type="scientific">Candidatus Eisenbergiella intestinigallinarum</name>
    <dbReference type="NCBI Taxonomy" id="2838549"/>
    <lineage>
        <taxon>Bacteria</taxon>
        <taxon>Bacillati</taxon>
        <taxon>Bacillota</taxon>
        <taxon>Clostridia</taxon>
        <taxon>Lachnospirales</taxon>
        <taxon>Lachnospiraceae</taxon>
        <taxon>Eisenbergiella</taxon>
    </lineage>
</organism>
<dbReference type="InterPro" id="IPR051044">
    <property type="entry name" value="MAG_DAG_Lipase"/>
</dbReference>
<dbReference type="Gene3D" id="3.40.50.1820">
    <property type="entry name" value="alpha/beta hydrolase"/>
    <property type="match status" value="1"/>
</dbReference>
<evidence type="ECO:0000259" key="1">
    <source>
        <dbReference type="Pfam" id="PF12146"/>
    </source>
</evidence>
<name>A0A9D2QMG0_9FIRM</name>
<dbReference type="InterPro" id="IPR022742">
    <property type="entry name" value="Hydrolase_4"/>
</dbReference>
<reference evidence="2" key="1">
    <citation type="journal article" date="2021" name="PeerJ">
        <title>Extensive microbial diversity within the chicken gut microbiome revealed by metagenomics and culture.</title>
        <authorList>
            <person name="Gilroy R."/>
            <person name="Ravi A."/>
            <person name="Getino M."/>
            <person name="Pursley I."/>
            <person name="Horton D.L."/>
            <person name="Alikhan N.F."/>
            <person name="Baker D."/>
            <person name="Gharbi K."/>
            <person name="Hall N."/>
            <person name="Watson M."/>
            <person name="Adriaenssens E.M."/>
            <person name="Foster-Nyarko E."/>
            <person name="Jarju S."/>
            <person name="Secka A."/>
            <person name="Antonio M."/>
            <person name="Oren A."/>
            <person name="Chaudhuri R.R."/>
            <person name="La Ragione R."/>
            <person name="Hildebrand F."/>
            <person name="Pallen M.J."/>
        </authorList>
    </citation>
    <scope>NUCLEOTIDE SEQUENCE</scope>
    <source>
        <strain evidence="2">ChiBcec1-1630</strain>
    </source>
</reference>
<evidence type="ECO:0000313" key="3">
    <source>
        <dbReference type="Proteomes" id="UP000823922"/>
    </source>
</evidence>
<comment type="caution">
    <text evidence="2">The sequence shown here is derived from an EMBL/GenBank/DDBJ whole genome shotgun (WGS) entry which is preliminary data.</text>
</comment>
<evidence type="ECO:0000313" key="2">
    <source>
        <dbReference type="EMBL" id="HJC88247.1"/>
    </source>
</evidence>
<feature type="non-terminal residue" evidence="2">
    <location>
        <position position="323"/>
    </location>
</feature>
<sequence length="323" mass="36733">MKKKEFYYPSADGRTQIHAVEWRPDGDPVCALQIVHGMAEYADRYDPVARYLADRGILVTGNDHLGHGKSVGENHPHGYFCHEDAPDVLIEDVHTLRVRQQNGFAEQGCPQLPYLMMGHSMGSFVLRNYLCRYGEGLSGAVIMGTGMQPEKLLKTSLRLVRVLTALQGEKHKSGLVNALAFGAYNRRISHPVSAMDWLSRDPKEVAKYNADPLCGFTFTLNGFQTLFTLIDRLHDKKRLEEMPKQLPVRFVAGEMDPVGDYGRAVRQVYDSFLYVGMRDVSMKLYEDDRHELVNEADRETVWKELYEWVMKTVQAGEASERSE</sequence>
<accession>A0A9D2QMG0</accession>
<dbReference type="SUPFAM" id="SSF53474">
    <property type="entry name" value="alpha/beta-Hydrolases"/>
    <property type="match status" value="1"/>
</dbReference>